<keyword evidence="3" id="KW-0862">Zinc</keyword>
<dbReference type="GO" id="GO:0061188">
    <property type="term" value="P:negative regulation of rDNA heterochromatin formation"/>
    <property type="evidence" value="ECO:0007669"/>
    <property type="project" value="TreeGrafter"/>
</dbReference>
<feature type="compositionally biased region" description="Polar residues" evidence="5">
    <location>
        <begin position="105"/>
        <end position="117"/>
    </location>
</feature>
<feature type="compositionally biased region" description="Basic residues" evidence="5">
    <location>
        <begin position="1"/>
        <end position="18"/>
    </location>
</feature>
<dbReference type="InterPro" id="IPR053051">
    <property type="entry name" value="HDAC_complex_subunit"/>
</dbReference>
<dbReference type="PROSITE" id="PS01359">
    <property type="entry name" value="ZF_PHD_1"/>
    <property type="match status" value="1"/>
</dbReference>
<reference evidence="7" key="2">
    <citation type="submission" date="2023-02" db="EMBL/GenBank/DDBJ databases">
        <authorList>
            <consortium name="DOE Joint Genome Institute"/>
            <person name="Mondo S.J."/>
            <person name="Chang Y."/>
            <person name="Wang Y."/>
            <person name="Ahrendt S."/>
            <person name="Andreopoulos W."/>
            <person name="Barry K."/>
            <person name="Beard J."/>
            <person name="Benny G.L."/>
            <person name="Blankenship S."/>
            <person name="Bonito G."/>
            <person name="Cuomo C."/>
            <person name="Desiro A."/>
            <person name="Gervers K.A."/>
            <person name="Hundley H."/>
            <person name="Kuo A."/>
            <person name="LaButti K."/>
            <person name="Lang B.F."/>
            <person name="Lipzen A."/>
            <person name="O'Donnell K."/>
            <person name="Pangilinan J."/>
            <person name="Reynolds N."/>
            <person name="Sandor L."/>
            <person name="Smith M.W."/>
            <person name="Tsang A."/>
            <person name="Grigoriev I.V."/>
            <person name="Stajich J.E."/>
            <person name="Spatafora J.W."/>
        </authorList>
    </citation>
    <scope>NUCLEOTIDE SEQUENCE</scope>
    <source>
        <strain evidence="7">RSA 2281</strain>
    </source>
</reference>
<dbReference type="Pfam" id="PF20826">
    <property type="entry name" value="PHD_5"/>
    <property type="match status" value="1"/>
</dbReference>
<organism evidence="7 8">
    <name type="scientific">Phascolomyces articulosus</name>
    <dbReference type="NCBI Taxonomy" id="60185"/>
    <lineage>
        <taxon>Eukaryota</taxon>
        <taxon>Fungi</taxon>
        <taxon>Fungi incertae sedis</taxon>
        <taxon>Mucoromycota</taxon>
        <taxon>Mucoromycotina</taxon>
        <taxon>Mucoromycetes</taxon>
        <taxon>Mucorales</taxon>
        <taxon>Lichtheimiaceae</taxon>
        <taxon>Phascolomyces</taxon>
    </lineage>
</organism>
<dbReference type="GO" id="GO:0033698">
    <property type="term" value="C:Rpd3L complex"/>
    <property type="evidence" value="ECO:0007669"/>
    <property type="project" value="TreeGrafter"/>
</dbReference>
<evidence type="ECO:0000256" key="2">
    <source>
        <dbReference type="ARBA" id="ARBA00022771"/>
    </source>
</evidence>
<feature type="compositionally biased region" description="Low complexity" evidence="5">
    <location>
        <begin position="208"/>
        <end position="227"/>
    </location>
</feature>
<dbReference type="Gene3D" id="3.30.40.10">
    <property type="entry name" value="Zinc/RING finger domain, C3HC4 (zinc finger)"/>
    <property type="match status" value="1"/>
</dbReference>
<keyword evidence="4" id="KW-0175">Coiled coil</keyword>
<dbReference type="GO" id="GO:0008270">
    <property type="term" value="F:zinc ion binding"/>
    <property type="evidence" value="ECO:0007669"/>
    <property type="project" value="UniProtKB-KW"/>
</dbReference>
<evidence type="ECO:0000256" key="4">
    <source>
        <dbReference type="SAM" id="Coils"/>
    </source>
</evidence>
<dbReference type="SMART" id="SM00249">
    <property type="entry name" value="PHD"/>
    <property type="match status" value="1"/>
</dbReference>
<dbReference type="Proteomes" id="UP001209540">
    <property type="component" value="Unassembled WGS sequence"/>
</dbReference>
<evidence type="ECO:0000256" key="3">
    <source>
        <dbReference type="ARBA" id="ARBA00022833"/>
    </source>
</evidence>
<dbReference type="PANTHER" id="PTHR47793:SF1">
    <property type="entry name" value="HISTONE DEACETYLASE COMPLEX SUBUNIT CTI6"/>
    <property type="match status" value="1"/>
</dbReference>
<feature type="domain" description="Zinc finger PHD-type" evidence="6">
    <location>
        <begin position="43"/>
        <end position="88"/>
    </location>
</feature>
<evidence type="ECO:0000259" key="6">
    <source>
        <dbReference type="SMART" id="SM00249"/>
    </source>
</evidence>
<feature type="region of interest" description="Disordered" evidence="5">
    <location>
        <begin position="104"/>
        <end position="132"/>
    </location>
</feature>
<keyword evidence="2" id="KW-0863">Zinc-finger</keyword>
<gene>
    <name evidence="7" type="ORF">BDA99DRAFT_68106</name>
</gene>
<comment type="caution">
    <text evidence="7">The sequence shown here is derived from an EMBL/GenBank/DDBJ whole genome shotgun (WGS) entry which is preliminary data.</text>
</comment>
<feature type="region of interest" description="Disordered" evidence="5">
    <location>
        <begin position="452"/>
        <end position="517"/>
    </location>
</feature>
<feature type="compositionally biased region" description="Low complexity" evidence="5">
    <location>
        <begin position="19"/>
        <end position="30"/>
    </location>
</feature>
<feature type="compositionally biased region" description="Gly residues" evidence="5">
    <location>
        <begin position="338"/>
        <end position="361"/>
    </location>
</feature>
<feature type="compositionally biased region" description="Basic and acidic residues" evidence="5">
    <location>
        <begin position="198"/>
        <end position="207"/>
    </location>
</feature>
<dbReference type="GO" id="GO:0070210">
    <property type="term" value="C:Rpd3L-Expanded complex"/>
    <property type="evidence" value="ECO:0007669"/>
    <property type="project" value="TreeGrafter"/>
</dbReference>
<evidence type="ECO:0000256" key="5">
    <source>
        <dbReference type="SAM" id="MobiDB-lite"/>
    </source>
</evidence>
<reference evidence="7" key="1">
    <citation type="journal article" date="2022" name="IScience">
        <title>Evolution of zygomycete secretomes and the origins of terrestrial fungal ecologies.</title>
        <authorList>
            <person name="Chang Y."/>
            <person name="Wang Y."/>
            <person name="Mondo S."/>
            <person name="Ahrendt S."/>
            <person name="Andreopoulos W."/>
            <person name="Barry K."/>
            <person name="Beard J."/>
            <person name="Benny G.L."/>
            <person name="Blankenship S."/>
            <person name="Bonito G."/>
            <person name="Cuomo C."/>
            <person name="Desiro A."/>
            <person name="Gervers K.A."/>
            <person name="Hundley H."/>
            <person name="Kuo A."/>
            <person name="LaButti K."/>
            <person name="Lang B.F."/>
            <person name="Lipzen A."/>
            <person name="O'Donnell K."/>
            <person name="Pangilinan J."/>
            <person name="Reynolds N."/>
            <person name="Sandor L."/>
            <person name="Smith M.E."/>
            <person name="Tsang A."/>
            <person name="Grigoriev I.V."/>
            <person name="Stajich J.E."/>
            <person name="Spatafora J.W."/>
        </authorList>
    </citation>
    <scope>NUCLEOTIDE SEQUENCE</scope>
    <source>
        <strain evidence="7">RSA 2281</strain>
    </source>
</reference>
<feature type="compositionally biased region" description="Polar residues" evidence="5">
    <location>
        <begin position="152"/>
        <end position="163"/>
    </location>
</feature>
<dbReference type="EMBL" id="JAIXMP010000014">
    <property type="protein sequence ID" value="KAI9262118.1"/>
    <property type="molecule type" value="Genomic_DNA"/>
</dbReference>
<feature type="region of interest" description="Disordered" evidence="5">
    <location>
        <begin position="588"/>
        <end position="625"/>
    </location>
</feature>
<evidence type="ECO:0000313" key="8">
    <source>
        <dbReference type="Proteomes" id="UP001209540"/>
    </source>
</evidence>
<feature type="region of interest" description="Disordered" evidence="5">
    <location>
        <begin position="152"/>
        <end position="367"/>
    </location>
</feature>
<dbReference type="InterPro" id="IPR011011">
    <property type="entry name" value="Znf_FYVE_PHD"/>
</dbReference>
<feature type="region of interest" description="Disordered" evidence="5">
    <location>
        <begin position="1"/>
        <end position="40"/>
    </location>
</feature>
<feature type="compositionally biased region" description="Polar residues" evidence="5">
    <location>
        <begin position="310"/>
        <end position="334"/>
    </location>
</feature>
<dbReference type="SUPFAM" id="SSF57903">
    <property type="entry name" value="FYVE/PHD zinc finger"/>
    <property type="match status" value="1"/>
</dbReference>
<keyword evidence="8" id="KW-1185">Reference proteome</keyword>
<protein>
    <recommendedName>
        <fullName evidence="6">Zinc finger PHD-type domain-containing protein</fullName>
    </recommendedName>
</protein>
<name>A0AAD5PDU8_9FUNG</name>
<accession>A0AAD5PDU8</accession>
<feature type="compositionally biased region" description="Polar residues" evidence="5">
    <location>
        <begin position="254"/>
        <end position="264"/>
    </location>
</feature>
<feature type="compositionally biased region" description="Basic and acidic residues" evidence="5">
    <location>
        <begin position="597"/>
        <end position="606"/>
    </location>
</feature>
<evidence type="ECO:0000256" key="1">
    <source>
        <dbReference type="ARBA" id="ARBA00022723"/>
    </source>
</evidence>
<feature type="compositionally biased region" description="Low complexity" evidence="5">
    <location>
        <begin position="504"/>
        <end position="517"/>
    </location>
</feature>
<dbReference type="CDD" id="cd15550">
    <property type="entry name" value="PHD_MLL5"/>
    <property type="match status" value="1"/>
</dbReference>
<dbReference type="AlphaFoldDB" id="A0AAD5PDU8"/>
<proteinExistence type="predicted"/>
<dbReference type="InterPro" id="IPR019786">
    <property type="entry name" value="Zinc_finger_PHD-type_CS"/>
</dbReference>
<dbReference type="InterPro" id="IPR013083">
    <property type="entry name" value="Znf_RING/FYVE/PHD"/>
</dbReference>
<dbReference type="PANTHER" id="PTHR47793">
    <property type="entry name" value="HISTONE DEACETYLASE COMPLEX SUBUNIT CTI6"/>
    <property type="match status" value="1"/>
</dbReference>
<dbReference type="GO" id="GO:0061186">
    <property type="term" value="P:negative regulation of silent mating-type cassette heterochromatin formation"/>
    <property type="evidence" value="ECO:0007669"/>
    <property type="project" value="TreeGrafter"/>
</dbReference>
<feature type="coiled-coil region" evidence="4">
    <location>
        <begin position="518"/>
        <end position="545"/>
    </location>
</feature>
<keyword evidence="1" id="KW-0479">Metal-binding</keyword>
<sequence>MTAQRRGRNGYGGRRKQQQKQVPVVPQQSTSEEDSTDSGSVTRCVCGESHNVGLMIQCDQCEVWQHCDCVGLLVADEMPDQYYCEECKPQNHAVVKLAHGRTKRSYSSIGRPNTMSPQVEKKAPKKRMTFNSREASMSLEDVLAARNALETNLPTLNESSAPSSPVKETEGEENNEENEHPTPSSQPSHQQQQKSKSMKKEKGEKEPSSPSSQQQKQQKQQNKKSSPVTATLQENDDMDVDPKEQDMDSEADTVMTNATSTSITRPAKPKRVGSGRKSTAESNDGGNGGVTNGRVTKTEKRSRGGGVRRANTTGTRRAQSTRPRSRTSTPQPSEINTGNGGCSGGGNSITGGIGHGNGNTMGGPTSREMDISTAIFEKLSPAAREASPPAKIRMPSSRMTISEMNRRAKQILEYISSIQVEMATKEHISSTAQATAGTITVDVNTTTLLKMNEQSTSPQSGSSASGSEVSNNKKKMKQPIHYQRSPKPNAITIPEKKNNDDDAPSSSLSSASTIPLDANEVQQRNAELDQEKGAAEEAIAKAKSEQSSMEIMDTLTRELIRFQRRFGATHDSGRGIRQSSRYYHRDMIHDAGSGSEGEGRVTRSREASAGSSTSNFLFEKRAAHT</sequence>
<feature type="compositionally biased region" description="Low complexity" evidence="5">
    <location>
        <begin position="183"/>
        <end position="195"/>
    </location>
</feature>
<dbReference type="InterPro" id="IPR001965">
    <property type="entry name" value="Znf_PHD"/>
</dbReference>
<evidence type="ECO:0000313" key="7">
    <source>
        <dbReference type="EMBL" id="KAI9262118.1"/>
    </source>
</evidence>
<feature type="compositionally biased region" description="Low complexity" evidence="5">
    <location>
        <begin position="453"/>
        <end position="470"/>
    </location>
</feature>